<comment type="caution">
    <text evidence="3">The sequence shown here is derived from an EMBL/GenBank/DDBJ whole genome shotgun (WGS) entry which is preliminary data.</text>
</comment>
<name>A0A4Y2QAF9_ARAVE</name>
<evidence type="ECO:0000256" key="1">
    <source>
        <dbReference type="PROSITE-ProRule" id="PRU00047"/>
    </source>
</evidence>
<dbReference type="SUPFAM" id="SSF57756">
    <property type="entry name" value="Retrovirus zinc finger-like domains"/>
    <property type="match status" value="1"/>
</dbReference>
<gene>
    <name evidence="3" type="ORF">AVEN_25067_1</name>
</gene>
<dbReference type="EMBL" id="BGPR01013300">
    <property type="protein sequence ID" value="GBN60043.1"/>
    <property type="molecule type" value="Genomic_DNA"/>
</dbReference>
<dbReference type="GO" id="GO:0003676">
    <property type="term" value="F:nucleic acid binding"/>
    <property type="evidence" value="ECO:0007669"/>
    <property type="project" value="InterPro"/>
</dbReference>
<keyword evidence="4" id="KW-1185">Reference proteome</keyword>
<dbReference type="GO" id="GO:0008270">
    <property type="term" value="F:zinc ion binding"/>
    <property type="evidence" value="ECO:0007669"/>
    <property type="project" value="UniProtKB-KW"/>
</dbReference>
<reference evidence="3 4" key="1">
    <citation type="journal article" date="2019" name="Sci. Rep.">
        <title>Orb-weaving spider Araneus ventricosus genome elucidates the spidroin gene catalogue.</title>
        <authorList>
            <person name="Kono N."/>
            <person name="Nakamura H."/>
            <person name="Ohtoshi R."/>
            <person name="Moran D.A.P."/>
            <person name="Shinohara A."/>
            <person name="Yoshida Y."/>
            <person name="Fujiwara M."/>
            <person name="Mori M."/>
            <person name="Tomita M."/>
            <person name="Arakawa K."/>
        </authorList>
    </citation>
    <scope>NUCLEOTIDE SEQUENCE [LARGE SCALE GENOMIC DNA]</scope>
</reference>
<dbReference type="AlphaFoldDB" id="A0A4Y2QAF9"/>
<keyword evidence="1" id="KW-0863">Zinc-finger</keyword>
<accession>A0A4Y2QAF9</accession>
<protein>
    <recommendedName>
        <fullName evidence="2">CCHC-type domain-containing protein</fullName>
    </recommendedName>
</protein>
<evidence type="ECO:0000313" key="4">
    <source>
        <dbReference type="Proteomes" id="UP000499080"/>
    </source>
</evidence>
<dbReference type="OrthoDB" id="413361at2759"/>
<keyword evidence="1" id="KW-0862">Zinc</keyword>
<dbReference type="PROSITE" id="PS50158">
    <property type="entry name" value="ZF_CCHC"/>
    <property type="match status" value="1"/>
</dbReference>
<keyword evidence="1" id="KW-0479">Metal-binding</keyword>
<dbReference type="Pfam" id="PF22936">
    <property type="entry name" value="Pol_BBD"/>
    <property type="match status" value="1"/>
</dbReference>
<dbReference type="Gene3D" id="4.10.60.10">
    <property type="entry name" value="Zinc finger, CCHC-type"/>
    <property type="match status" value="1"/>
</dbReference>
<dbReference type="InterPro" id="IPR054722">
    <property type="entry name" value="PolX-like_BBD"/>
</dbReference>
<dbReference type="InterPro" id="IPR036875">
    <property type="entry name" value="Znf_CCHC_sf"/>
</dbReference>
<evidence type="ECO:0000313" key="3">
    <source>
        <dbReference type="EMBL" id="GBN60043.1"/>
    </source>
</evidence>
<feature type="domain" description="CCHC-type" evidence="2">
    <location>
        <begin position="71"/>
        <end position="86"/>
    </location>
</feature>
<sequence length="165" mass="18514">MYRHCSRRVPDSKPDFTKDPQCMGPVARKIIRRSQTSFRWGGAEVCGGGVPAQCRPRHLTAITTLEIKNSKCFSCGKAGHYKCDCPVSKTAADSGARHSAYEITFAAGTLNEDKFIIDSGATSHMCSRKEWFSSLNQHQESLSAPPNLQFFNRRNRNYSEEKFSE</sequence>
<evidence type="ECO:0000259" key="2">
    <source>
        <dbReference type="PROSITE" id="PS50158"/>
    </source>
</evidence>
<organism evidence="3 4">
    <name type="scientific">Araneus ventricosus</name>
    <name type="common">Orbweaver spider</name>
    <name type="synonym">Epeira ventricosa</name>
    <dbReference type="NCBI Taxonomy" id="182803"/>
    <lineage>
        <taxon>Eukaryota</taxon>
        <taxon>Metazoa</taxon>
        <taxon>Ecdysozoa</taxon>
        <taxon>Arthropoda</taxon>
        <taxon>Chelicerata</taxon>
        <taxon>Arachnida</taxon>
        <taxon>Araneae</taxon>
        <taxon>Araneomorphae</taxon>
        <taxon>Entelegynae</taxon>
        <taxon>Araneoidea</taxon>
        <taxon>Araneidae</taxon>
        <taxon>Araneus</taxon>
    </lineage>
</organism>
<proteinExistence type="predicted"/>
<dbReference type="InterPro" id="IPR001878">
    <property type="entry name" value="Znf_CCHC"/>
</dbReference>
<dbReference type="Proteomes" id="UP000499080">
    <property type="component" value="Unassembled WGS sequence"/>
</dbReference>